<name>A0A848KAS1_9NOCA</name>
<keyword evidence="2" id="KW-1185">Reference proteome</keyword>
<gene>
    <name evidence="1" type="ORF">FGL95_13180</name>
</gene>
<evidence type="ECO:0000313" key="2">
    <source>
        <dbReference type="Proteomes" id="UP000535543"/>
    </source>
</evidence>
<dbReference type="SUPFAM" id="SSF55961">
    <property type="entry name" value="Bet v1-like"/>
    <property type="match status" value="1"/>
</dbReference>
<organism evidence="1 2">
    <name type="scientific">Antrihabitans stalactiti</name>
    <dbReference type="NCBI Taxonomy" id="2584121"/>
    <lineage>
        <taxon>Bacteria</taxon>
        <taxon>Bacillati</taxon>
        <taxon>Actinomycetota</taxon>
        <taxon>Actinomycetes</taxon>
        <taxon>Mycobacteriales</taxon>
        <taxon>Nocardiaceae</taxon>
        <taxon>Antrihabitans</taxon>
    </lineage>
</organism>
<comment type="caution">
    <text evidence="1">The sequence shown here is derived from an EMBL/GenBank/DDBJ whole genome shotgun (WGS) entry which is preliminary data.</text>
</comment>
<protein>
    <recommendedName>
        <fullName evidence="3">Polyketide cyclase / dehydrase and lipid transport</fullName>
    </recommendedName>
</protein>
<dbReference type="AlphaFoldDB" id="A0A848KAS1"/>
<evidence type="ECO:0008006" key="3">
    <source>
        <dbReference type="Google" id="ProtNLM"/>
    </source>
</evidence>
<accession>A0A848KAS1</accession>
<reference evidence="1 2" key="2">
    <citation type="submission" date="2020-06" db="EMBL/GenBank/DDBJ databases">
        <title>Antribacter stalactiti gen. nov., sp. nov., a new member of the family Nacardiaceae isolated from a cave.</title>
        <authorList>
            <person name="Kim I.S."/>
        </authorList>
    </citation>
    <scope>NUCLEOTIDE SEQUENCE [LARGE SCALE GENOMIC DNA]</scope>
    <source>
        <strain evidence="1 2">YC2-7</strain>
    </source>
</reference>
<proteinExistence type="predicted"/>
<sequence length="101" mass="10663">MTSIATAHATSTAPPAAFFERLVPDREFVDVSKLIGARMTFDHRVAVTAGGLTAIDVEITITGPLRWLWTKVLGADLVKTAQPDLDGLVAAAEEASCRAIG</sequence>
<dbReference type="InterPro" id="IPR023393">
    <property type="entry name" value="START-like_dom_sf"/>
</dbReference>
<reference evidence="1 2" key="1">
    <citation type="submission" date="2019-05" db="EMBL/GenBank/DDBJ databases">
        <authorList>
            <person name="Lee S.D."/>
        </authorList>
    </citation>
    <scope>NUCLEOTIDE SEQUENCE [LARGE SCALE GENOMIC DNA]</scope>
    <source>
        <strain evidence="1 2">YC2-7</strain>
    </source>
</reference>
<evidence type="ECO:0000313" key="1">
    <source>
        <dbReference type="EMBL" id="NMN95985.1"/>
    </source>
</evidence>
<dbReference type="Proteomes" id="UP000535543">
    <property type="component" value="Unassembled WGS sequence"/>
</dbReference>
<dbReference type="Gene3D" id="3.30.530.20">
    <property type="match status" value="1"/>
</dbReference>
<dbReference type="EMBL" id="VCQU01000004">
    <property type="protein sequence ID" value="NMN95985.1"/>
    <property type="molecule type" value="Genomic_DNA"/>
</dbReference>
<dbReference type="RefSeq" id="WP_169587453.1">
    <property type="nucleotide sequence ID" value="NZ_VCQU01000004.1"/>
</dbReference>